<proteinExistence type="predicted"/>
<dbReference type="Proteomes" id="UP000246991">
    <property type="component" value="Unassembled WGS sequence"/>
</dbReference>
<accession>A0A317SKW9</accession>
<dbReference type="InterPro" id="IPR036397">
    <property type="entry name" value="RNaseH_sf"/>
</dbReference>
<organism evidence="1 2">
    <name type="scientific">Tuber magnatum</name>
    <name type="common">white Piedmont truffle</name>
    <dbReference type="NCBI Taxonomy" id="42249"/>
    <lineage>
        <taxon>Eukaryota</taxon>
        <taxon>Fungi</taxon>
        <taxon>Dikarya</taxon>
        <taxon>Ascomycota</taxon>
        <taxon>Pezizomycotina</taxon>
        <taxon>Pezizomycetes</taxon>
        <taxon>Pezizales</taxon>
        <taxon>Tuberaceae</taxon>
        <taxon>Tuber</taxon>
    </lineage>
</organism>
<feature type="non-terminal residue" evidence="1">
    <location>
        <position position="1"/>
    </location>
</feature>
<name>A0A317SKW9_9PEZI</name>
<dbReference type="GO" id="GO:0003676">
    <property type="term" value="F:nucleic acid binding"/>
    <property type="evidence" value="ECO:0007669"/>
    <property type="project" value="InterPro"/>
</dbReference>
<keyword evidence="2" id="KW-1185">Reference proteome</keyword>
<evidence type="ECO:0000313" key="2">
    <source>
        <dbReference type="Proteomes" id="UP000246991"/>
    </source>
</evidence>
<reference evidence="1 2" key="1">
    <citation type="submission" date="2018-03" db="EMBL/GenBank/DDBJ databases">
        <title>Genomes of Pezizomycetes fungi and the evolution of truffles.</title>
        <authorList>
            <person name="Murat C."/>
            <person name="Payen T."/>
            <person name="Noel B."/>
            <person name="Kuo A."/>
            <person name="Martin F.M."/>
        </authorList>
    </citation>
    <scope>NUCLEOTIDE SEQUENCE [LARGE SCALE GENOMIC DNA]</scope>
    <source>
        <strain evidence="1">091103-1</strain>
    </source>
</reference>
<evidence type="ECO:0000313" key="1">
    <source>
        <dbReference type="EMBL" id="PWW75054.1"/>
    </source>
</evidence>
<sequence length="69" mass="8150">EVLQPYLIPFLYSLPDHGQQYQIAEDNLGVHCSALTTNFYRTHDITKLKWLARSSDMYPVENVWHMLKL</sequence>
<dbReference type="Gene3D" id="3.30.420.10">
    <property type="entry name" value="Ribonuclease H-like superfamily/Ribonuclease H"/>
    <property type="match status" value="1"/>
</dbReference>
<comment type="caution">
    <text evidence="1">The sequence shown here is derived from an EMBL/GenBank/DDBJ whole genome shotgun (WGS) entry which is preliminary data.</text>
</comment>
<protein>
    <recommendedName>
        <fullName evidence="3">Tc1-like transposase DDE domain-containing protein</fullName>
    </recommendedName>
</protein>
<dbReference type="EMBL" id="PYWC01000052">
    <property type="protein sequence ID" value="PWW75054.1"/>
    <property type="molecule type" value="Genomic_DNA"/>
</dbReference>
<evidence type="ECO:0008006" key="3">
    <source>
        <dbReference type="Google" id="ProtNLM"/>
    </source>
</evidence>
<gene>
    <name evidence="1" type="ORF">C7212DRAFT_206212</name>
</gene>
<dbReference type="OrthoDB" id="4737581at2759"/>
<dbReference type="AlphaFoldDB" id="A0A317SKW9"/>